<keyword evidence="2" id="KW-1185">Reference proteome</keyword>
<dbReference type="EMBL" id="CP003359">
    <property type="protein sequence ID" value="AGB41057.1"/>
    <property type="molecule type" value="Genomic_DNA"/>
</dbReference>
<gene>
    <name evidence="1" type="ordered locus">Halha_1103</name>
</gene>
<evidence type="ECO:0008006" key="3">
    <source>
        <dbReference type="Google" id="ProtNLM"/>
    </source>
</evidence>
<dbReference type="AlphaFoldDB" id="L0K6Z6"/>
<evidence type="ECO:0000313" key="2">
    <source>
        <dbReference type="Proteomes" id="UP000010880"/>
    </source>
</evidence>
<accession>L0K6Z6</accession>
<dbReference type="STRING" id="748449.Halha_1103"/>
<proteinExistence type="predicted"/>
<reference evidence="2" key="1">
    <citation type="submission" date="2012-02" db="EMBL/GenBank/DDBJ databases">
        <title>The complete genome of Halobacteroides halobius DSM 5150.</title>
        <authorList>
            <person name="Lucas S."/>
            <person name="Copeland A."/>
            <person name="Lapidus A."/>
            <person name="Glavina del Rio T."/>
            <person name="Dalin E."/>
            <person name="Tice H."/>
            <person name="Bruce D."/>
            <person name="Goodwin L."/>
            <person name="Pitluck S."/>
            <person name="Peters L."/>
            <person name="Mikhailova N."/>
            <person name="Gu W."/>
            <person name="Kyrpides N."/>
            <person name="Mavromatis K."/>
            <person name="Ivanova N."/>
            <person name="Brettin T."/>
            <person name="Detter J.C."/>
            <person name="Han C."/>
            <person name="Larimer F."/>
            <person name="Land M."/>
            <person name="Hauser L."/>
            <person name="Markowitz V."/>
            <person name="Cheng J.-F."/>
            <person name="Hugenholtz P."/>
            <person name="Woyke T."/>
            <person name="Wu D."/>
            <person name="Tindall B."/>
            <person name="Pomrenke H."/>
            <person name="Brambilla E."/>
            <person name="Klenk H.-P."/>
            <person name="Eisen J.A."/>
        </authorList>
    </citation>
    <scope>NUCLEOTIDE SEQUENCE [LARGE SCALE GENOMIC DNA]</scope>
    <source>
        <strain evidence="2">ATCC 35273 / DSM 5150 / MD-1</strain>
    </source>
</reference>
<evidence type="ECO:0000313" key="1">
    <source>
        <dbReference type="EMBL" id="AGB41057.1"/>
    </source>
</evidence>
<sequence length="417" mass="50083">MAKSKYTLPKFKFYKPQKLERTAKRIEQETDKRLTATGVSKNRYERTLGHLRENRNLRQRHYKILAYYLSSLKEDYPKLYNLFISKAQDFFSGPGRYYYHLKALLSSYYQEFKDKELYNLINLVIKNNNKWKSEMEFVKNLLYKSNNANEFFFKIVSKVNDCRSLTDIEELKSKLLMNNNNNLLKQSLSYYWLQILDNGVRNINNDLCIQIIKDYIPLEKKKKLFEKVLLDNKDINNFDSIGNIFERWLKLIGNTLGGPYGSNSAKWANIDQEARDLFKRWKAHKNIIVTFGEISGDQRRLDFWKQYSDYFYRVEYFEKYDQAILMESSNHIFIEFAGGGALYMYNKDYLTIQNLIDKECGYSNTKMVSEVLKDTQEEECTERLEHRDNYRGYKKWEPRFFDRFSTHGYVKKSSRKK</sequence>
<dbReference type="KEGG" id="hhl:Halha_1103"/>
<organism evidence="1 2">
    <name type="scientific">Halobacteroides halobius (strain ATCC 35273 / DSM 5150 / MD-1)</name>
    <dbReference type="NCBI Taxonomy" id="748449"/>
    <lineage>
        <taxon>Bacteria</taxon>
        <taxon>Bacillati</taxon>
        <taxon>Bacillota</taxon>
        <taxon>Clostridia</taxon>
        <taxon>Halanaerobiales</taxon>
        <taxon>Halobacteroidaceae</taxon>
        <taxon>Halobacteroides</taxon>
    </lineage>
</organism>
<dbReference type="RefSeq" id="WP_015326782.1">
    <property type="nucleotide sequence ID" value="NC_019978.1"/>
</dbReference>
<protein>
    <recommendedName>
        <fullName evidence="3">Zorya protein ZorC EH domain-containing protein</fullName>
    </recommendedName>
</protein>
<dbReference type="eggNOG" id="ENOG5033B8P">
    <property type="taxonomic scope" value="Bacteria"/>
</dbReference>
<name>L0K6Z6_HALHC</name>
<dbReference type="OrthoDB" id="9046380at2"/>
<dbReference type="HOGENOM" id="CLU_658514_0_0_9"/>
<dbReference type="Proteomes" id="UP000010880">
    <property type="component" value="Chromosome"/>
</dbReference>